<accession>A0AAU7CCH2</accession>
<dbReference type="InterPro" id="IPR032465">
    <property type="entry name" value="ACMSD"/>
</dbReference>
<feature type="domain" description="Amidohydrolase-related" evidence="2">
    <location>
        <begin position="56"/>
        <end position="248"/>
    </location>
</feature>
<dbReference type="Pfam" id="PF04909">
    <property type="entry name" value="Amidohydro_2"/>
    <property type="match status" value="1"/>
</dbReference>
<sequence length="264" mass="29479">MPDVIWDLHCHLSGVPGRTPLERIEQIFRYADRVGIERLCLYMGMPWSQNPTPEKLRVENDQVLEVLKHYPDRLFGFVYVSGEHVKASLAEIDRCVRDGPMVGIKLWVAKKCNAPELDPIIERAAALKAVIFQHTWFKTDGTTYPGESSPNDLVELAKRHPEVPLVCGHTGGIWELGIRAIRPYKSISIDLAGSDPTNGFVEMAMRELGAERILYGSDAGGRSFASQLAKVYGANLPDEPRRLILAGNLRRQLTPILEAKGIKV</sequence>
<dbReference type="InterPro" id="IPR032466">
    <property type="entry name" value="Metal_Hydrolase"/>
</dbReference>
<dbReference type="PANTHER" id="PTHR21240:SF28">
    <property type="entry name" value="ISO-OROTATE DECARBOXYLASE (EUROFUNG)"/>
    <property type="match status" value="1"/>
</dbReference>
<dbReference type="RefSeq" id="WP_406695565.1">
    <property type="nucleotide sequence ID" value="NZ_CP155447.1"/>
</dbReference>
<dbReference type="AlphaFoldDB" id="A0AAU7CCH2"/>
<evidence type="ECO:0000256" key="1">
    <source>
        <dbReference type="ARBA" id="ARBA00023239"/>
    </source>
</evidence>
<dbReference type="InterPro" id="IPR006680">
    <property type="entry name" value="Amidohydro-rel"/>
</dbReference>
<dbReference type="Gene3D" id="3.20.20.140">
    <property type="entry name" value="Metal-dependent hydrolases"/>
    <property type="match status" value="1"/>
</dbReference>
<protein>
    <submittedName>
        <fullName evidence="3">Amidohydrolase family protein</fullName>
    </submittedName>
</protein>
<dbReference type="GO" id="GO:0005737">
    <property type="term" value="C:cytoplasm"/>
    <property type="evidence" value="ECO:0007669"/>
    <property type="project" value="TreeGrafter"/>
</dbReference>
<dbReference type="EMBL" id="CP155447">
    <property type="protein sequence ID" value="XBH02823.1"/>
    <property type="molecule type" value="Genomic_DNA"/>
</dbReference>
<dbReference type="GO" id="GO:0016831">
    <property type="term" value="F:carboxy-lyase activity"/>
    <property type="evidence" value="ECO:0007669"/>
    <property type="project" value="InterPro"/>
</dbReference>
<name>A0AAU7CCH2_9BACT</name>
<organism evidence="3">
    <name type="scientific">Singulisphaera sp. Ch08</name>
    <dbReference type="NCBI Taxonomy" id="3120278"/>
    <lineage>
        <taxon>Bacteria</taxon>
        <taxon>Pseudomonadati</taxon>
        <taxon>Planctomycetota</taxon>
        <taxon>Planctomycetia</taxon>
        <taxon>Isosphaerales</taxon>
        <taxon>Isosphaeraceae</taxon>
        <taxon>Singulisphaera</taxon>
    </lineage>
</organism>
<dbReference type="SUPFAM" id="SSF51556">
    <property type="entry name" value="Metallo-dependent hydrolases"/>
    <property type="match status" value="1"/>
</dbReference>
<gene>
    <name evidence="3" type="ORF">V5E97_31590</name>
</gene>
<evidence type="ECO:0000313" key="3">
    <source>
        <dbReference type="EMBL" id="XBH02823.1"/>
    </source>
</evidence>
<dbReference type="PANTHER" id="PTHR21240">
    <property type="entry name" value="2-AMINO-3-CARBOXYLMUCONATE-6-SEMIALDEHYDE DECARBOXYLASE"/>
    <property type="match status" value="1"/>
</dbReference>
<keyword evidence="1" id="KW-0456">Lyase</keyword>
<dbReference type="GO" id="GO:0016787">
    <property type="term" value="F:hydrolase activity"/>
    <property type="evidence" value="ECO:0007669"/>
    <property type="project" value="InterPro"/>
</dbReference>
<proteinExistence type="predicted"/>
<reference evidence="3" key="1">
    <citation type="submission" date="2024-05" db="EMBL/GenBank/DDBJ databases">
        <title>Planctomycetes of the genus Singulisphaera possess chitinolytic capabilities.</title>
        <authorList>
            <person name="Ivanova A."/>
        </authorList>
    </citation>
    <scope>NUCLEOTIDE SEQUENCE</scope>
    <source>
        <strain evidence="3">Ch08T</strain>
    </source>
</reference>
<dbReference type="GO" id="GO:0019748">
    <property type="term" value="P:secondary metabolic process"/>
    <property type="evidence" value="ECO:0007669"/>
    <property type="project" value="TreeGrafter"/>
</dbReference>
<evidence type="ECO:0000259" key="2">
    <source>
        <dbReference type="Pfam" id="PF04909"/>
    </source>
</evidence>